<dbReference type="Proteomes" id="UP001176941">
    <property type="component" value="Chromosome 20"/>
</dbReference>
<keyword evidence="3" id="KW-1185">Reference proteome</keyword>
<feature type="compositionally biased region" description="Basic and acidic residues" evidence="1">
    <location>
        <begin position="108"/>
        <end position="136"/>
    </location>
</feature>
<sequence>MYSGASTQRPNFGKEIWREARSHWKNRLLGAGGLRDLSPSGVEGCEGPNGAFRRGALRRRPRQQARRCGADPGLRRQTPDLSGAATGAGAALRGVGAHRARAPVIKVQNREKEKLCATEAPPECKDRPGGKRVDHGVDSKMLCASQGGAQEAGGSNSAGCT</sequence>
<evidence type="ECO:0000313" key="3">
    <source>
        <dbReference type="Proteomes" id="UP001176941"/>
    </source>
</evidence>
<feature type="compositionally biased region" description="Basic residues" evidence="1">
    <location>
        <begin position="55"/>
        <end position="65"/>
    </location>
</feature>
<organism evidence="2 3">
    <name type="scientific">Rangifer tarandus platyrhynchus</name>
    <name type="common">Svalbard reindeer</name>
    <dbReference type="NCBI Taxonomy" id="3082113"/>
    <lineage>
        <taxon>Eukaryota</taxon>
        <taxon>Metazoa</taxon>
        <taxon>Chordata</taxon>
        <taxon>Craniata</taxon>
        <taxon>Vertebrata</taxon>
        <taxon>Euteleostomi</taxon>
        <taxon>Mammalia</taxon>
        <taxon>Eutheria</taxon>
        <taxon>Laurasiatheria</taxon>
        <taxon>Artiodactyla</taxon>
        <taxon>Ruminantia</taxon>
        <taxon>Pecora</taxon>
        <taxon>Cervidae</taxon>
        <taxon>Odocoileinae</taxon>
        <taxon>Rangifer</taxon>
    </lineage>
</organism>
<protein>
    <submittedName>
        <fullName evidence="2">Uncharacterized protein</fullName>
    </submittedName>
</protein>
<accession>A0ABN8YJ17</accession>
<reference evidence="2" key="1">
    <citation type="submission" date="2023-04" db="EMBL/GenBank/DDBJ databases">
        <authorList>
            <consortium name="ELIXIR-Norway"/>
        </authorList>
    </citation>
    <scope>NUCLEOTIDE SEQUENCE [LARGE SCALE GENOMIC DNA]</scope>
</reference>
<evidence type="ECO:0000256" key="1">
    <source>
        <dbReference type="SAM" id="MobiDB-lite"/>
    </source>
</evidence>
<dbReference type="EMBL" id="OX459956">
    <property type="protein sequence ID" value="CAI9161552.1"/>
    <property type="molecule type" value="Genomic_DNA"/>
</dbReference>
<feature type="region of interest" description="Disordered" evidence="1">
    <location>
        <begin position="48"/>
        <end position="87"/>
    </location>
</feature>
<feature type="region of interest" description="Disordered" evidence="1">
    <location>
        <begin position="103"/>
        <end position="136"/>
    </location>
</feature>
<proteinExistence type="predicted"/>
<name>A0ABN8YJ17_RANTA</name>
<evidence type="ECO:0000313" key="2">
    <source>
        <dbReference type="EMBL" id="CAI9161552.1"/>
    </source>
</evidence>
<gene>
    <name evidence="2" type="ORF">MRATA1EN1_LOCUS10514</name>
</gene>